<feature type="compositionally biased region" description="Polar residues" evidence="5">
    <location>
        <begin position="197"/>
        <end position="209"/>
    </location>
</feature>
<dbReference type="Gene3D" id="3.30.420.610">
    <property type="entry name" value="LOTUS domain-like"/>
    <property type="match status" value="2"/>
</dbReference>
<gene>
    <name evidence="7" type="ORF">GEV33_007439</name>
</gene>
<dbReference type="Proteomes" id="UP000719412">
    <property type="component" value="Unassembled WGS sequence"/>
</dbReference>
<sequence length="742" mass="84978">MDTFRNEIISRIRSCLISTKGQITLRQLEDDYRTLLGERIPYVKLGHKTLESFICSVPTLLTSRTSNGELLVDAQVSEKSAHISTMVHKQKSTGVKKQVRIAPRVNRRFFQPPPETNKWRPKKNPTQQEKKHYESSSRLTSHNQFVSRYNKPTVPSKIVVPERKKDSPPRELKRYNSSPEGNKNQSQPKEYKRVDSSPESFIENNGTSQWDEDLCSPLSSTMKRISRIMSEISVERDSGNSSPTTEFATSYKLSGDPICDIRSFAAHHKLGDVDVKFTETKAKKAKVKQYHCRITVGQHKYSSYPEDFFDKNAAERHASQKALDDLMQKYSRRRSLLISSNDDIIERIPPMLEKHNNAVWCWQIEADYIDKYNEQLPPDWLRVIDNSSHVSIEKCLGGYVLKHCNPDDKGKKLDISLNVGDVSVPCNTLNLAENNRLYAVITAAHSANEVWCQHCGTPEYEKFVEMTERMELFYQEHKSELVPKSINFGSCYVILHEGSWIRVRASSIHQDGFVDCFLIDYGEEVHVPTGNVYVLRREFALEQAQAFVCRLDGLEELYEASVDSEHLTSLVGKEFVLEIVVEETSDDDDITIPVVMYDVITQSSINEELINLLTIESAMPVLDKNAITEVYVSNIEANGDVYVQVRTPGYHSLVEMLNRLESTISKEPPINNPGDRITRQNSDNKLYLVKCKITNKWRRAKFLDWSPRGDMAQIYFVDHGDAHVISVAKETIIRRKRSRSGL</sequence>
<evidence type="ECO:0000256" key="2">
    <source>
        <dbReference type="ARBA" id="ARBA00022490"/>
    </source>
</evidence>
<dbReference type="Gene3D" id="2.40.50.90">
    <property type="match status" value="1"/>
</dbReference>
<dbReference type="PROSITE" id="PS51644">
    <property type="entry name" value="HTH_OST"/>
    <property type="match status" value="1"/>
</dbReference>
<proteinExistence type="predicted"/>
<reference evidence="7" key="2">
    <citation type="submission" date="2021-08" db="EMBL/GenBank/DDBJ databases">
        <authorList>
            <person name="Eriksson T."/>
        </authorList>
    </citation>
    <scope>NUCLEOTIDE SEQUENCE</scope>
    <source>
        <strain evidence="7">Stoneville</strain>
        <tissue evidence="7">Whole head</tissue>
    </source>
</reference>
<name>A0A8J6HJ83_TENMO</name>
<comment type="subcellular location">
    <subcellularLocation>
        <location evidence="1">Cytoplasm</location>
    </subcellularLocation>
</comment>
<feature type="domain" description="HTH OST-type" evidence="6">
    <location>
        <begin position="4"/>
        <end position="76"/>
    </location>
</feature>
<dbReference type="PANTHER" id="PTHR22948">
    <property type="entry name" value="TUDOR DOMAIN CONTAINING PROTEIN"/>
    <property type="match status" value="1"/>
</dbReference>
<dbReference type="SUPFAM" id="SSF63748">
    <property type="entry name" value="Tudor/PWWP/MBT"/>
    <property type="match status" value="1"/>
</dbReference>
<evidence type="ECO:0000313" key="7">
    <source>
        <dbReference type="EMBL" id="KAH0815352.1"/>
    </source>
</evidence>
<dbReference type="InterPro" id="IPR041966">
    <property type="entry name" value="LOTUS-like"/>
</dbReference>
<protein>
    <recommendedName>
        <fullName evidence="6">HTH OST-type domain-containing protein</fullName>
    </recommendedName>
</protein>
<evidence type="ECO:0000256" key="5">
    <source>
        <dbReference type="SAM" id="MobiDB-lite"/>
    </source>
</evidence>
<dbReference type="SMART" id="SM00333">
    <property type="entry name" value="TUDOR"/>
    <property type="match status" value="2"/>
</dbReference>
<evidence type="ECO:0000256" key="3">
    <source>
        <dbReference type="ARBA" id="ARBA00022737"/>
    </source>
</evidence>
<dbReference type="GO" id="GO:0005737">
    <property type="term" value="C:cytoplasm"/>
    <property type="evidence" value="ECO:0007669"/>
    <property type="project" value="UniProtKB-SubCell"/>
</dbReference>
<keyword evidence="2" id="KW-0963">Cytoplasm</keyword>
<dbReference type="GO" id="GO:0007283">
    <property type="term" value="P:spermatogenesis"/>
    <property type="evidence" value="ECO:0007669"/>
    <property type="project" value="UniProtKB-KW"/>
</dbReference>
<keyword evidence="3" id="KW-0677">Repeat</keyword>
<feature type="region of interest" description="Disordered" evidence="5">
    <location>
        <begin position="103"/>
        <end position="215"/>
    </location>
</feature>
<keyword evidence="4" id="KW-0744">Spermatogenesis</keyword>
<dbReference type="Gene3D" id="2.30.30.140">
    <property type="match status" value="2"/>
</dbReference>
<feature type="compositionally biased region" description="Basic and acidic residues" evidence="5">
    <location>
        <begin position="160"/>
        <end position="174"/>
    </location>
</feature>
<accession>A0A8J6HJ83</accession>
<dbReference type="GO" id="GO:0030154">
    <property type="term" value="P:cell differentiation"/>
    <property type="evidence" value="ECO:0007669"/>
    <property type="project" value="UniProtKB-ARBA"/>
</dbReference>
<dbReference type="InterPro" id="IPR050621">
    <property type="entry name" value="Tudor_domain_containing"/>
</dbReference>
<dbReference type="Pfam" id="PF00567">
    <property type="entry name" value="TUDOR"/>
    <property type="match status" value="2"/>
</dbReference>
<evidence type="ECO:0000256" key="1">
    <source>
        <dbReference type="ARBA" id="ARBA00004496"/>
    </source>
</evidence>
<dbReference type="CDD" id="cd20379">
    <property type="entry name" value="Tudor_dTUD-like"/>
    <property type="match status" value="1"/>
</dbReference>
<organism evidence="7 8">
    <name type="scientific">Tenebrio molitor</name>
    <name type="common">Yellow mealworm beetle</name>
    <dbReference type="NCBI Taxonomy" id="7067"/>
    <lineage>
        <taxon>Eukaryota</taxon>
        <taxon>Metazoa</taxon>
        <taxon>Ecdysozoa</taxon>
        <taxon>Arthropoda</taxon>
        <taxon>Hexapoda</taxon>
        <taxon>Insecta</taxon>
        <taxon>Pterygota</taxon>
        <taxon>Neoptera</taxon>
        <taxon>Endopterygota</taxon>
        <taxon>Coleoptera</taxon>
        <taxon>Polyphaga</taxon>
        <taxon>Cucujiformia</taxon>
        <taxon>Tenebrionidae</taxon>
        <taxon>Tenebrio</taxon>
    </lineage>
</organism>
<reference evidence="7" key="1">
    <citation type="journal article" date="2020" name="J Insects Food Feed">
        <title>The yellow mealworm (Tenebrio molitor) genome: a resource for the emerging insects as food and feed industry.</title>
        <authorList>
            <person name="Eriksson T."/>
            <person name="Andere A."/>
            <person name="Kelstrup H."/>
            <person name="Emery V."/>
            <person name="Picard C."/>
        </authorList>
    </citation>
    <scope>NUCLEOTIDE SEQUENCE</scope>
    <source>
        <strain evidence="7">Stoneville</strain>
        <tissue evidence="7">Whole head</tissue>
    </source>
</reference>
<keyword evidence="8" id="KW-1185">Reference proteome</keyword>
<dbReference type="InterPro" id="IPR035437">
    <property type="entry name" value="SNase_OB-fold_sf"/>
</dbReference>
<evidence type="ECO:0000259" key="6">
    <source>
        <dbReference type="PROSITE" id="PS51644"/>
    </source>
</evidence>
<dbReference type="Pfam" id="PF12872">
    <property type="entry name" value="OST-HTH"/>
    <property type="match status" value="1"/>
</dbReference>
<dbReference type="InterPro" id="IPR002999">
    <property type="entry name" value="Tudor"/>
</dbReference>
<feature type="compositionally biased region" description="Polar residues" evidence="5">
    <location>
        <begin position="175"/>
        <end position="188"/>
    </location>
</feature>
<evidence type="ECO:0000313" key="8">
    <source>
        <dbReference type="Proteomes" id="UP000719412"/>
    </source>
</evidence>
<evidence type="ECO:0000256" key="4">
    <source>
        <dbReference type="ARBA" id="ARBA00022871"/>
    </source>
</evidence>
<comment type="caution">
    <text evidence="7">The sequence shown here is derived from an EMBL/GenBank/DDBJ whole genome shotgun (WGS) entry which is preliminary data.</text>
</comment>
<dbReference type="InterPro" id="IPR025605">
    <property type="entry name" value="OST-HTH/LOTUS_dom"/>
</dbReference>
<dbReference type="AlphaFoldDB" id="A0A8J6HJ83"/>
<feature type="compositionally biased region" description="Polar residues" evidence="5">
    <location>
        <begin position="136"/>
        <end position="147"/>
    </location>
</feature>
<keyword evidence="4" id="KW-0221">Differentiation</keyword>
<dbReference type="EMBL" id="JABDTM020023194">
    <property type="protein sequence ID" value="KAH0815352.1"/>
    <property type="molecule type" value="Genomic_DNA"/>
</dbReference>
<dbReference type="PANTHER" id="PTHR22948:SF76">
    <property type="entry name" value="FI20010P1-RELATED"/>
    <property type="match status" value="1"/>
</dbReference>
<dbReference type="CDD" id="cd09972">
    <property type="entry name" value="LOTUS_TDRD_OSKAR"/>
    <property type="match status" value="1"/>
</dbReference>